<feature type="transmembrane region" description="Helical" evidence="2">
    <location>
        <begin position="784"/>
        <end position="807"/>
    </location>
</feature>
<dbReference type="EMBL" id="JBBWRZ010000007">
    <property type="protein sequence ID" value="KAK8232137.1"/>
    <property type="molecule type" value="Genomic_DNA"/>
</dbReference>
<keyword evidence="4" id="KW-1185">Reference proteome</keyword>
<proteinExistence type="predicted"/>
<feature type="region of interest" description="Disordered" evidence="1">
    <location>
        <begin position="45"/>
        <end position="69"/>
    </location>
</feature>
<feature type="compositionally biased region" description="Basic and acidic residues" evidence="1">
    <location>
        <begin position="48"/>
        <end position="64"/>
    </location>
</feature>
<organism evidence="3 4">
    <name type="scientific">Phyllosticta capitalensis</name>
    <dbReference type="NCBI Taxonomy" id="121624"/>
    <lineage>
        <taxon>Eukaryota</taxon>
        <taxon>Fungi</taxon>
        <taxon>Dikarya</taxon>
        <taxon>Ascomycota</taxon>
        <taxon>Pezizomycotina</taxon>
        <taxon>Dothideomycetes</taxon>
        <taxon>Dothideomycetes incertae sedis</taxon>
        <taxon>Botryosphaeriales</taxon>
        <taxon>Phyllostictaceae</taxon>
        <taxon>Phyllosticta</taxon>
    </lineage>
</organism>
<evidence type="ECO:0000313" key="4">
    <source>
        <dbReference type="Proteomes" id="UP001492380"/>
    </source>
</evidence>
<feature type="transmembrane region" description="Helical" evidence="2">
    <location>
        <begin position="679"/>
        <end position="699"/>
    </location>
</feature>
<dbReference type="PANTHER" id="PTHR37544:SF1">
    <property type="entry name" value="PHOSPHORIBOSYLAMINOIMIDAZOLE-SUCCINOCARBOXAMIDE SYNTHASE"/>
    <property type="match status" value="1"/>
</dbReference>
<evidence type="ECO:0000256" key="2">
    <source>
        <dbReference type="SAM" id="Phobius"/>
    </source>
</evidence>
<dbReference type="PANTHER" id="PTHR37544">
    <property type="entry name" value="SPRAY-RELATED"/>
    <property type="match status" value="1"/>
</dbReference>
<accession>A0ABR1YK01</accession>
<reference evidence="3 4" key="1">
    <citation type="submission" date="2024-04" db="EMBL/GenBank/DDBJ databases">
        <title>Phyllosticta paracitricarpa is synonymous to the EU quarantine fungus P. citricarpa based on phylogenomic analyses.</title>
        <authorList>
            <consortium name="Lawrence Berkeley National Laboratory"/>
            <person name="Van Ingen-Buijs V.A."/>
            <person name="Van Westerhoven A.C."/>
            <person name="Haridas S."/>
            <person name="Skiadas P."/>
            <person name="Martin F."/>
            <person name="Groenewald J.Z."/>
            <person name="Crous P.W."/>
            <person name="Seidl M.F."/>
        </authorList>
    </citation>
    <scope>NUCLEOTIDE SEQUENCE [LARGE SCALE GENOMIC DNA]</scope>
    <source>
        <strain evidence="3 4">CBS 123374</strain>
    </source>
</reference>
<keyword evidence="2" id="KW-0472">Membrane</keyword>
<feature type="transmembrane region" description="Helical" evidence="2">
    <location>
        <begin position="719"/>
        <end position="739"/>
    </location>
</feature>
<comment type="caution">
    <text evidence="3">The sequence shown here is derived from an EMBL/GenBank/DDBJ whole genome shotgun (WGS) entry which is preliminary data.</text>
</comment>
<feature type="transmembrane region" description="Helical" evidence="2">
    <location>
        <begin position="154"/>
        <end position="177"/>
    </location>
</feature>
<feature type="compositionally biased region" description="Basic and acidic residues" evidence="1">
    <location>
        <begin position="1"/>
        <end position="11"/>
    </location>
</feature>
<dbReference type="InterPro" id="IPR021840">
    <property type="entry name" value="DUF3433"/>
</dbReference>
<feature type="transmembrane region" description="Helical" evidence="2">
    <location>
        <begin position="189"/>
        <end position="209"/>
    </location>
</feature>
<gene>
    <name evidence="3" type="ORF">HDK90DRAFT_467330</name>
</gene>
<keyword evidence="2" id="KW-0812">Transmembrane</keyword>
<feature type="region of interest" description="Disordered" evidence="1">
    <location>
        <begin position="1"/>
        <end position="22"/>
    </location>
</feature>
<sequence length="1251" mass="140647">MESSKLRHEANTDTIASEEDSPLLWEHNPSLFRLKTLDCLPADTDCQTETKDRPEGHEPIHSADMDSISRNSISVSDVTDVSTIQPLRRYSEDNTRFPQCAASSFTVSVETCGEILLTDQDSGSLRNQKSAPDDFEAGQHDQHKRQPLRIEQPIFLLWIDFFVSIMIGLEVLRYYSAKNNGIATVPQDYYYYLWRFGPSFFIGIMAAFWGQEEYRIKQMTPWMELKNGKSELGKSLELNYITTSTIEAIYASLRAKHFPVTCIITASWFFRALAIVSTGLLSLQYPHLDRDSTINLLDRFDFNKSNGIPPTRAGSRYWAIHQSKSLYTAGTTSEFATQSFVPVDGESDSTLSFPADIFTARLKDCEPIHWQYSDFFNFSSTSCADNEPFHYTIDVDTSHCHLRSFKIGIDCTYHGPWERIQKVDCHRPDLAENITHLFILRTMASSGLKPSSWNLTAIICEPEYYYYQGWVSSSAGSLGVHRATTALNFTDTHRLPREFADRITTEIVNLTSYPYGQYGLNYSIGTKVSNPTSQQFGLSFDSEVIIRDGFFALMNMTATDDDLKNMNDPKILEALSVKTFQDLAIQLAKATRTFPQKDTTYGNLTGPVPRLCVQSLSAHLIETLLAILVTISFIMSTAPQPVSTDRPATLALHALKLSQKHYLEQNQSRFWQPRPAGSFFRAIALVIPLLLITAIETLLQYSTRNNGLAYVSPDNFMKYLWIYVPSLGMAVVGLLFYMLDNSARQLDQFQELCHKQPAVDVILRDPPGTHTIPLIVESFKNKRLGLFGILIASLAASLLTVTTSGLYDTVPVSVNQDLPLELQYWFNQGSPTRDYCLGGTGFADCVTVPDLIAFENISYPHWTHEEFAFPRFTASYQHQGNNSSSGLRLRARVPAIRAQMNCTLDNFFKRLDPREKDLMKDDFLIHLPASCGLDNRTLEKGGNSSWNTMVFNKSNHFFANEAGATAILQGLDGKYIFGLGSVKNSGIENTTLICCEPYSEVLFVNVTFAVPEYIIDDSDLLYPDEDSSKNTRPIDLIDLLWVFYDASMSKFYGDNISTTDISPFFQKIIYSRGGTPVDELVRPENVPRLIQKMNRQFQIIMAQYNHAQFGPLPANYADLPEARFRLQQSPISSRILEGLLAFMVVCAGISFLLGGGTKVLREDPGSIGAKMRLFVGSEMIKRFPEGAGNWDEKDLLKSRIFEGAVFRLGWWVGGDYVGGEGNWGEGEGEEDGSESLKGGRFGIDVVDKKVE</sequence>
<feature type="region of interest" description="Disordered" evidence="1">
    <location>
        <begin position="123"/>
        <end position="144"/>
    </location>
</feature>
<protein>
    <submittedName>
        <fullName evidence="3">Uncharacterized protein</fullName>
    </submittedName>
</protein>
<evidence type="ECO:0000256" key="1">
    <source>
        <dbReference type="SAM" id="MobiDB-lite"/>
    </source>
</evidence>
<dbReference type="Pfam" id="PF11915">
    <property type="entry name" value="DUF3433"/>
    <property type="match status" value="2"/>
</dbReference>
<name>A0ABR1YK01_9PEZI</name>
<evidence type="ECO:0000313" key="3">
    <source>
        <dbReference type="EMBL" id="KAK8232137.1"/>
    </source>
</evidence>
<dbReference type="Proteomes" id="UP001492380">
    <property type="component" value="Unassembled WGS sequence"/>
</dbReference>
<keyword evidence="2" id="KW-1133">Transmembrane helix</keyword>